<protein>
    <submittedName>
        <fullName evidence="2">Uncharacterized protein</fullName>
    </submittedName>
</protein>
<keyword evidence="3" id="KW-1185">Reference proteome</keyword>
<reference evidence="2 3" key="2">
    <citation type="journal article" date="2019" name="G3 (Bethesda)">
        <title>Hybrid Assembly of the Genome of the Entomopathogenic Nematode Steinernema carpocapsae Identifies the X-Chromosome.</title>
        <authorList>
            <person name="Serra L."/>
            <person name="Macchietto M."/>
            <person name="Macias-Munoz A."/>
            <person name="McGill C.J."/>
            <person name="Rodriguez I.M."/>
            <person name="Rodriguez B."/>
            <person name="Murad R."/>
            <person name="Mortazavi A."/>
        </authorList>
    </citation>
    <scope>NUCLEOTIDE SEQUENCE [LARGE SCALE GENOMIC DNA]</scope>
    <source>
        <strain evidence="2 3">ALL</strain>
    </source>
</reference>
<feature type="region of interest" description="Disordered" evidence="1">
    <location>
        <begin position="249"/>
        <end position="268"/>
    </location>
</feature>
<sequence length="268" mass="30875">MCLDIMRCLLCTNLFEEKDLRLHIEGHLAHATKGSYKCKNITCAFFSYHEETMVSHVEQENHEGYEKPSEEDLKTFFYGRHLVKVIEKDTKSVENFSMEELLKNVHDRKGWSVANLKAVNCLICAEQVQSEAFPQHLANHLKFKCKQIFFRCDVCGCHIHTERGVVHHFKKTGHIADLVRNEYYSVLRMMISSDTAYVAFNIDYLTDPDVMFNGSLYRPQLIPDFYDMSADSESGDDEHRGIEVVANSIPSSPEHSNEDTVGFVEPRL</sequence>
<proteinExistence type="predicted"/>
<dbReference type="EMBL" id="CM016762">
    <property type="protein sequence ID" value="TMS39711.1"/>
    <property type="molecule type" value="Genomic_DNA"/>
</dbReference>
<evidence type="ECO:0000256" key="1">
    <source>
        <dbReference type="SAM" id="MobiDB-lite"/>
    </source>
</evidence>
<reference evidence="2 3" key="1">
    <citation type="journal article" date="2015" name="Genome Biol.">
        <title>Comparative genomics of Steinernema reveals deeply conserved gene regulatory networks.</title>
        <authorList>
            <person name="Dillman A.R."/>
            <person name="Macchietto M."/>
            <person name="Porter C.F."/>
            <person name="Rogers A."/>
            <person name="Williams B."/>
            <person name="Antoshechkin I."/>
            <person name="Lee M.M."/>
            <person name="Goodwin Z."/>
            <person name="Lu X."/>
            <person name="Lewis E.E."/>
            <person name="Goodrich-Blair H."/>
            <person name="Stock S.P."/>
            <person name="Adams B.J."/>
            <person name="Sternberg P.W."/>
            <person name="Mortazavi A."/>
        </authorList>
    </citation>
    <scope>NUCLEOTIDE SEQUENCE [LARGE SCALE GENOMIC DNA]</scope>
    <source>
        <strain evidence="2 3">ALL</strain>
    </source>
</reference>
<dbReference type="Proteomes" id="UP000298663">
    <property type="component" value="Chromosome X"/>
</dbReference>
<dbReference type="AlphaFoldDB" id="A0A4U8V1F9"/>
<evidence type="ECO:0000313" key="3">
    <source>
        <dbReference type="Proteomes" id="UP000298663"/>
    </source>
</evidence>
<evidence type="ECO:0000313" key="2">
    <source>
        <dbReference type="EMBL" id="TMS39711.1"/>
    </source>
</evidence>
<accession>A0A4U8V1F9</accession>
<organism evidence="2 3">
    <name type="scientific">Steinernema carpocapsae</name>
    <name type="common">Entomopathogenic nematode</name>
    <dbReference type="NCBI Taxonomy" id="34508"/>
    <lineage>
        <taxon>Eukaryota</taxon>
        <taxon>Metazoa</taxon>
        <taxon>Ecdysozoa</taxon>
        <taxon>Nematoda</taxon>
        <taxon>Chromadorea</taxon>
        <taxon>Rhabditida</taxon>
        <taxon>Tylenchina</taxon>
        <taxon>Panagrolaimomorpha</taxon>
        <taxon>Strongyloidoidea</taxon>
        <taxon>Steinernematidae</taxon>
        <taxon>Steinernema</taxon>
    </lineage>
</organism>
<name>A0A4U8V1F9_STECR</name>
<gene>
    <name evidence="2" type="ORF">L596_006194</name>
</gene>